<dbReference type="AlphaFoldDB" id="A0A9P6LLS8"/>
<name>A0A9P6LLS8_9PEZI</name>
<comment type="caution">
    <text evidence="2">The sequence shown here is derived from an EMBL/GenBank/DDBJ whole genome shotgun (WGS) entry which is preliminary data.</text>
</comment>
<keyword evidence="1" id="KW-0175">Coiled coil</keyword>
<dbReference type="EMBL" id="JAATWM020000014">
    <property type="protein sequence ID" value="KAF9877545.1"/>
    <property type="molecule type" value="Genomic_DNA"/>
</dbReference>
<evidence type="ECO:0000256" key="1">
    <source>
        <dbReference type="SAM" id="Coils"/>
    </source>
</evidence>
<organism evidence="2 3">
    <name type="scientific">Colletotrichum karsti</name>
    <dbReference type="NCBI Taxonomy" id="1095194"/>
    <lineage>
        <taxon>Eukaryota</taxon>
        <taxon>Fungi</taxon>
        <taxon>Dikarya</taxon>
        <taxon>Ascomycota</taxon>
        <taxon>Pezizomycotina</taxon>
        <taxon>Sordariomycetes</taxon>
        <taxon>Hypocreomycetidae</taxon>
        <taxon>Glomerellales</taxon>
        <taxon>Glomerellaceae</taxon>
        <taxon>Colletotrichum</taxon>
        <taxon>Colletotrichum boninense species complex</taxon>
    </lineage>
</organism>
<dbReference type="RefSeq" id="XP_038747006.1">
    <property type="nucleotide sequence ID" value="XM_038887964.1"/>
</dbReference>
<evidence type="ECO:0000313" key="2">
    <source>
        <dbReference type="EMBL" id="KAF9877545.1"/>
    </source>
</evidence>
<dbReference type="GeneID" id="62161038"/>
<dbReference type="Proteomes" id="UP000781932">
    <property type="component" value="Unassembled WGS sequence"/>
</dbReference>
<feature type="coiled-coil region" evidence="1">
    <location>
        <begin position="125"/>
        <end position="152"/>
    </location>
</feature>
<reference evidence="2" key="2">
    <citation type="submission" date="2020-11" db="EMBL/GenBank/DDBJ databases">
        <title>Whole genome sequencing of Colletotrichum sp.</title>
        <authorList>
            <person name="Li H."/>
        </authorList>
    </citation>
    <scope>NUCLEOTIDE SEQUENCE</scope>
    <source>
        <strain evidence="2">CkLH20</strain>
    </source>
</reference>
<sequence length="171" mass="19790">MTFETRRWIPMSNSWYGLAASLRAQHQENLSRSNVNGRNQASPMADLDLIEEPESDTSPETDPNSLSQQLQGLQTQAEILKKQTTENTKLLKNYRSLVRAMDKTITEEVEEAVSKEMHKFQQLVTAELEKQLQAFDKRIQNIENAVSQELANREERKAWEARIEAFLAQRR</sequence>
<gene>
    <name evidence="2" type="ORF">CkaCkLH20_05245</name>
</gene>
<proteinExistence type="predicted"/>
<keyword evidence="3" id="KW-1185">Reference proteome</keyword>
<accession>A0A9P6LLS8</accession>
<reference evidence="2" key="1">
    <citation type="submission" date="2020-03" db="EMBL/GenBank/DDBJ databases">
        <authorList>
            <person name="He L."/>
        </authorList>
    </citation>
    <scope>NUCLEOTIDE SEQUENCE</scope>
    <source>
        <strain evidence="2">CkLH20</strain>
    </source>
</reference>
<evidence type="ECO:0000313" key="3">
    <source>
        <dbReference type="Proteomes" id="UP000781932"/>
    </source>
</evidence>
<protein>
    <submittedName>
        <fullName evidence="2">Uncharacterized protein</fullName>
    </submittedName>
</protein>